<reference evidence="1 2" key="1">
    <citation type="journal article" date="2020" name="Microb. Ecol.">
        <title>Ecogenomics of the Marine Benthic Filamentous Cyanobacterium Adonisia.</title>
        <authorList>
            <person name="Walter J.M."/>
            <person name="Coutinho F.H."/>
            <person name="Leomil L."/>
            <person name="Hargreaves P.I."/>
            <person name="Campeao M.E."/>
            <person name="Vieira V.V."/>
            <person name="Silva B.S."/>
            <person name="Fistarol G.O."/>
            <person name="Salomon P.S."/>
            <person name="Sawabe T."/>
            <person name="Mino S."/>
            <person name="Hosokawa M."/>
            <person name="Miyashita H."/>
            <person name="Maruyama F."/>
            <person name="van Verk M.C."/>
            <person name="Dutilh B.E."/>
            <person name="Thompson C.C."/>
            <person name="Thompson F.L."/>
        </authorList>
    </citation>
    <scope>NUCLEOTIDE SEQUENCE [LARGE SCALE GENOMIC DNA]</scope>
    <source>
        <strain evidence="1 2">CCMR0081</strain>
    </source>
</reference>
<proteinExistence type="predicted"/>
<protein>
    <submittedName>
        <fullName evidence="1">Uncharacterized protein</fullName>
    </submittedName>
</protein>
<comment type="caution">
    <text evidence="1">The sequence shown here is derived from an EMBL/GenBank/DDBJ whole genome shotgun (WGS) entry which is preliminary data.</text>
</comment>
<accession>A0A6M0RJW9</accession>
<evidence type="ECO:0000313" key="2">
    <source>
        <dbReference type="Proteomes" id="UP000481033"/>
    </source>
</evidence>
<dbReference type="AlphaFoldDB" id="A0A6M0RJW9"/>
<sequence>MNFKATFDDIYDRAGYSFHINYQPPTKPALKKETSNGLLRISGEIAGALM</sequence>
<gene>
    <name evidence="1" type="ORF">DXZ20_10385</name>
</gene>
<organism evidence="1 2">
    <name type="scientific">Adonisia turfae CCMR0081</name>
    <dbReference type="NCBI Taxonomy" id="2292702"/>
    <lineage>
        <taxon>Bacteria</taxon>
        <taxon>Bacillati</taxon>
        <taxon>Cyanobacteriota</taxon>
        <taxon>Adonisia</taxon>
        <taxon>Adonisia turfae</taxon>
    </lineage>
</organism>
<evidence type="ECO:0000313" key="1">
    <source>
        <dbReference type="EMBL" id="NEZ56072.1"/>
    </source>
</evidence>
<name>A0A6M0RJW9_9CYAN</name>
<dbReference type="EMBL" id="QXHD01000004">
    <property type="protein sequence ID" value="NEZ56072.1"/>
    <property type="molecule type" value="Genomic_DNA"/>
</dbReference>
<keyword evidence="2" id="KW-1185">Reference proteome</keyword>
<dbReference type="Proteomes" id="UP000481033">
    <property type="component" value="Unassembled WGS sequence"/>
</dbReference>